<sequence length="86" mass="8202">MSRNQKPGKFKLVGAGAQPNYGRRIGDALPGDADAGAGAGVATAAAAAGSETNVRGALLRALLFLAACAAGGVAAVYFGLIGAASA</sequence>
<proteinExistence type="predicted"/>
<feature type="transmembrane region" description="Helical" evidence="1">
    <location>
        <begin position="62"/>
        <end position="84"/>
    </location>
</feature>
<gene>
    <name evidence="2" type="ORF">ABUH87_04795</name>
</gene>
<evidence type="ECO:0000256" key="1">
    <source>
        <dbReference type="SAM" id="Phobius"/>
    </source>
</evidence>
<dbReference type="EMBL" id="JBFNXR010000021">
    <property type="protein sequence ID" value="MEW9854494.1"/>
    <property type="molecule type" value="Genomic_DNA"/>
</dbReference>
<keyword evidence="3" id="KW-1185">Reference proteome</keyword>
<comment type="caution">
    <text evidence="2">The sequence shown here is derived from an EMBL/GenBank/DDBJ whole genome shotgun (WGS) entry which is preliminary data.</text>
</comment>
<accession>A0ABV3R8S4</accession>
<organism evidence="2 3">
    <name type="scientific">Novosphingobium rhizovicinum</name>
    <dbReference type="NCBI Taxonomy" id="3228928"/>
    <lineage>
        <taxon>Bacteria</taxon>
        <taxon>Pseudomonadati</taxon>
        <taxon>Pseudomonadota</taxon>
        <taxon>Alphaproteobacteria</taxon>
        <taxon>Sphingomonadales</taxon>
        <taxon>Sphingomonadaceae</taxon>
        <taxon>Novosphingobium</taxon>
    </lineage>
</organism>
<protein>
    <submittedName>
        <fullName evidence="2">Uncharacterized protein</fullName>
    </submittedName>
</protein>
<dbReference type="Proteomes" id="UP001556118">
    <property type="component" value="Unassembled WGS sequence"/>
</dbReference>
<dbReference type="RefSeq" id="WP_367770442.1">
    <property type="nucleotide sequence ID" value="NZ_JBFNXR010000021.1"/>
</dbReference>
<evidence type="ECO:0000313" key="2">
    <source>
        <dbReference type="EMBL" id="MEW9854494.1"/>
    </source>
</evidence>
<reference evidence="2 3" key="1">
    <citation type="submission" date="2024-06" db="EMBL/GenBank/DDBJ databases">
        <title>Novosphingobium rhizovicinus M1R2S20.</title>
        <authorList>
            <person name="Sun J.-Q."/>
        </authorList>
    </citation>
    <scope>NUCLEOTIDE SEQUENCE [LARGE SCALE GENOMIC DNA]</scope>
    <source>
        <strain evidence="2 3">M1R2S20</strain>
    </source>
</reference>
<name>A0ABV3R8S4_9SPHN</name>
<keyword evidence="1" id="KW-0812">Transmembrane</keyword>
<keyword evidence="1" id="KW-1133">Transmembrane helix</keyword>
<evidence type="ECO:0000313" key="3">
    <source>
        <dbReference type="Proteomes" id="UP001556118"/>
    </source>
</evidence>
<keyword evidence="1" id="KW-0472">Membrane</keyword>